<proteinExistence type="inferred from homology"/>
<dbReference type="Proteomes" id="UP000054166">
    <property type="component" value="Unassembled WGS sequence"/>
</dbReference>
<keyword evidence="10" id="KW-0496">Mitochondrion</keyword>
<dbReference type="Pfam" id="PF05676">
    <property type="entry name" value="NDUF_B7"/>
    <property type="match status" value="1"/>
</dbReference>
<evidence type="ECO:0000256" key="9">
    <source>
        <dbReference type="ARBA" id="ARBA00022982"/>
    </source>
</evidence>
<dbReference type="PROSITE" id="PS51808">
    <property type="entry name" value="CHCH"/>
    <property type="match status" value="1"/>
</dbReference>
<protein>
    <recommendedName>
        <fullName evidence="5">NADH dehydrogenase [ubiquinone] 1 beta subcomplex subunit 7</fullName>
    </recommendedName>
</protein>
<evidence type="ECO:0000256" key="2">
    <source>
        <dbReference type="ARBA" id="ARBA00004569"/>
    </source>
</evidence>
<evidence type="ECO:0000256" key="1">
    <source>
        <dbReference type="ARBA" id="ARBA00003195"/>
    </source>
</evidence>
<keyword evidence="11" id="KW-0472">Membrane</keyword>
<dbReference type="InParanoid" id="A0A0C3FIE0"/>
<organism evidence="13 14">
    <name type="scientific">Piloderma croceum (strain F 1598)</name>
    <dbReference type="NCBI Taxonomy" id="765440"/>
    <lineage>
        <taxon>Eukaryota</taxon>
        <taxon>Fungi</taxon>
        <taxon>Dikarya</taxon>
        <taxon>Basidiomycota</taxon>
        <taxon>Agaricomycotina</taxon>
        <taxon>Agaricomycetes</taxon>
        <taxon>Agaricomycetidae</taxon>
        <taxon>Atheliales</taxon>
        <taxon>Atheliaceae</taxon>
        <taxon>Piloderma</taxon>
    </lineage>
</organism>
<comment type="similarity">
    <text evidence="4">Belongs to the complex I NDUFB7 subunit family.</text>
</comment>
<evidence type="ECO:0000256" key="5">
    <source>
        <dbReference type="ARBA" id="ARBA00018677"/>
    </source>
</evidence>
<evidence type="ECO:0000256" key="6">
    <source>
        <dbReference type="ARBA" id="ARBA00022448"/>
    </source>
</evidence>
<dbReference type="EMBL" id="KN833009">
    <property type="protein sequence ID" value="KIM79479.1"/>
    <property type="molecule type" value="Genomic_DNA"/>
</dbReference>
<evidence type="ECO:0000256" key="8">
    <source>
        <dbReference type="ARBA" id="ARBA00022792"/>
    </source>
</evidence>
<evidence type="ECO:0000256" key="3">
    <source>
        <dbReference type="ARBA" id="ARBA00004637"/>
    </source>
</evidence>
<dbReference type="InterPro" id="IPR008698">
    <property type="entry name" value="NDUB7"/>
</dbReference>
<dbReference type="STRING" id="765440.A0A0C3FIE0"/>
<accession>A0A0C3FIE0</accession>
<evidence type="ECO:0000256" key="4">
    <source>
        <dbReference type="ARBA" id="ARBA00008006"/>
    </source>
</evidence>
<evidence type="ECO:0000256" key="7">
    <source>
        <dbReference type="ARBA" id="ARBA00022660"/>
    </source>
</evidence>
<dbReference type="PANTHER" id="PTHR20900">
    <property type="entry name" value="NADH:UBIQUINONE OXIDOREDUCTASE B18-LIKE SUBUNIT"/>
    <property type="match status" value="1"/>
</dbReference>
<comment type="function">
    <text evidence="1">Accessory subunit of the mitochondrial membrane respiratory chain NADH dehydrogenase (Complex I), that is believed not to be involved in catalysis. Complex I functions in the transfer of electrons from NADH to the respiratory chain. The immediate electron acceptor for the enzyme is believed to be ubiquinone.</text>
</comment>
<dbReference type="AlphaFoldDB" id="A0A0C3FIE0"/>
<dbReference type="GO" id="GO:0005743">
    <property type="term" value="C:mitochondrial inner membrane"/>
    <property type="evidence" value="ECO:0007669"/>
    <property type="project" value="UniProtKB-SubCell"/>
</dbReference>
<keyword evidence="14" id="KW-1185">Reference proteome</keyword>
<evidence type="ECO:0000256" key="11">
    <source>
        <dbReference type="ARBA" id="ARBA00023136"/>
    </source>
</evidence>
<keyword evidence="8" id="KW-0999">Mitochondrion inner membrane</keyword>
<dbReference type="OrthoDB" id="268414at2759"/>
<dbReference type="PANTHER" id="PTHR20900:SF0">
    <property type="entry name" value="NADH DEHYDROGENASE [UBIQUINONE] 1 BETA SUBCOMPLEX SUBUNIT 7"/>
    <property type="match status" value="1"/>
</dbReference>
<comment type="subcellular location">
    <subcellularLocation>
        <location evidence="3">Mitochondrion inner membrane</location>
        <topology evidence="3">Peripheral membrane protein</topology>
    </subcellularLocation>
    <subcellularLocation>
        <location evidence="2">Mitochondrion intermembrane space</location>
    </subcellularLocation>
</comment>
<dbReference type="HOGENOM" id="CLU_154847_3_0_1"/>
<name>A0A0C3FIE0_PILCF</name>
<dbReference type="GO" id="GO:0005758">
    <property type="term" value="C:mitochondrial intermembrane space"/>
    <property type="evidence" value="ECO:0007669"/>
    <property type="project" value="UniProtKB-SubCell"/>
</dbReference>
<gene>
    <name evidence="13" type="ORF">PILCRDRAFT_823382</name>
</gene>
<sequence>MPSSTTASQTELKAARVPIAWRDQCSGLLIPLNACRRKSFYMPWECTDERHGYEKCQYDDLMRRMKKMSKIRQEEADAAADV</sequence>
<evidence type="ECO:0000313" key="14">
    <source>
        <dbReference type="Proteomes" id="UP000054166"/>
    </source>
</evidence>
<keyword evidence="9" id="KW-0249">Electron transport</keyword>
<reference evidence="14" key="2">
    <citation type="submission" date="2015-01" db="EMBL/GenBank/DDBJ databases">
        <title>Evolutionary Origins and Diversification of the Mycorrhizal Mutualists.</title>
        <authorList>
            <consortium name="DOE Joint Genome Institute"/>
            <consortium name="Mycorrhizal Genomics Consortium"/>
            <person name="Kohler A."/>
            <person name="Kuo A."/>
            <person name="Nagy L.G."/>
            <person name="Floudas D."/>
            <person name="Copeland A."/>
            <person name="Barry K.W."/>
            <person name="Cichocki N."/>
            <person name="Veneault-Fourrey C."/>
            <person name="LaButti K."/>
            <person name="Lindquist E.A."/>
            <person name="Lipzen A."/>
            <person name="Lundell T."/>
            <person name="Morin E."/>
            <person name="Murat C."/>
            <person name="Riley R."/>
            <person name="Ohm R."/>
            <person name="Sun H."/>
            <person name="Tunlid A."/>
            <person name="Henrissat B."/>
            <person name="Grigoriev I.V."/>
            <person name="Hibbett D.S."/>
            <person name="Martin F."/>
        </authorList>
    </citation>
    <scope>NUCLEOTIDE SEQUENCE [LARGE SCALE GENOMIC DNA]</scope>
    <source>
        <strain evidence="14">F 1598</strain>
    </source>
</reference>
<keyword evidence="6" id="KW-0813">Transport</keyword>
<evidence type="ECO:0000313" key="13">
    <source>
        <dbReference type="EMBL" id="KIM79479.1"/>
    </source>
</evidence>
<evidence type="ECO:0000256" key="10">
    <source>
        <dbReference type="ARBA" id="ARBA00023128"/>
    </source>
</evidence>
<reference evidence="13 14" key="1">
    <citation type="submission" date="2014-04" db="EMBL/GenBank/DDBJ databases">
        <authorList>
            <consortium name="DOE Joint Genome Institute"/>
            <person name="Kuo A."/>
            <person name="Tarkka M."/>
            <person name="Buscot F."/>
            <person name="Kohler A."/>
            <person name="Nagy L.G."/>
            <person name="Floudas D."/>
            <person name="Copeland A."/>
            <person name="Barry K.W."/>
            <person name="Cichocki N."/>
            <person name="Veneault-Fourrey C."/>
            <person name="LaButti K."/>
            <person name="Lindquist E.A."/>
            <person name="Lipzen A."/>
            <person name="Lundell T."/>
            <person name="Morin E."/>
            <person name="Murat C."/>
            <person name="Sun H."/>
            <person name="Tunlid A."/>
            <person name="Henrissat B."/>
            <person name="Grigoriev I.V."/>
            <person name="Hibbett D.S."/>
            <person name="Martin F."/>
            <person name="Nordberg H.P."/>
            <person name="Cantor M.N."/>
            <person name="Hua S.X."/>
        </authorList>
    </citation>
    <scope>NUCLEOTIDE SEQUENCE [LARGE SCALE GENOMIC DNA]</scope>
    <source>
        <strain evidence="13 14">F 1598</strain>
    </source>
</reference>
<keyword evidence="7" id="KW-0679">Respiratory chain</keyword>
<evidence type="ECO:0000256" key="12">
    <source>
        <dbReference type="ARBA" id="ARBA00023157"/>
    </source>
</evidence>
<keyword evidence="12" id="KW-1015">Disulfide bond</keyword>